<reference evidence="1 2" key="1">
    <citation type="journal article" date="2014" name="Appl. Environ. Microbiol.">
        <title>Elucidation of insertion elements encoded on plasmids and in vitro construction of shuttle vectors from the toxic cyanobacterium Planktothrix.</title>
        <authorList>
            <person name="Christiansen G."/>
            <person name="Goesmann A."/>
            <person name="Kurmayer R."/>
        </authorList>
    </citation>
    <scope>NUCLEOTIDE SEQUENCE [LARGE SCALE GENOMIC DNA]</scope>
    <source>
        <strain evidence="1 2">NIVA-CYA 126/8</strain>
    </source>
</reference>
<organism evidence="1 2">
    <name type="scientific">Planktothrix agardhii (strain NIVA-CYA 126/8)</name>
    <dbReference type="NCBI Taxonomy" id="388467"/>
    <lineage>
        <taxon>Bacteria</taxon>
        <taxon>Bacillati</taxon>
        <taxon>Cyanobacteriota</taxon>
        <taxon>Cyanophyceae</taxon>
        <taxon>Oscillatoriophycideae</taxon>
        <taxon>Oscillatoriales</taxon>
        <taxon>Microcoleaceae</taxon>
        <taxon>Planktothrix</taxon>
    </lineage>
</organism>
<accession>A0A073CFZ3</accession>
<keyword evidence="2" id="KW-1185">Reference proteome</keyword>
<dbReference type="EMBL" id="CM002803">
    <property type="protein sequence ID" value="KEI66608.1"/>
    <property type="molecule type" value="Genomic_DNA"/>
</dbReference>
<gene>
    <name evidence="1" type="ORF">A19Y_1589</name>
</gene>
<evidence type="ECO:0000313" key="2">
    <source>
        <dbReference type="Proteomes" id="UP000027395"/>
    </source>
</evidence>
<name>A0A073CFZ3_PLAA1</name>
<dbReference type="Proteomes" id="UP000027395">
    <property type="component" value="Chromosome"/>
</dbReference>
<dbReference type="AlphaFoldDB" id="A0A073CFZ3"/>
<dbReference type="PATRIC" id="fig|388467.6.peg.1523"/>
<protein>
    <submittedName>
        <fullName evidence="1">Uncharacterized protein</fullName>
    </submittedName>
</protein>
<proteinExistence type="predicted"/>
<evidence type="ECO:0000313" key="1">
    <source>
        <dbReference type="EMBL" id="KEI66608.1"/>
    </source>
</evidence>
<dbReference type="HOGENOM" id="CLU_2701603_0_0_3"/>
<dbReference type="STRING" id="388467.A19Y_1589"/>
<sequence>MLRFTNISKIKKNMVINRTHPQDPHHLRTETLEPCFSPQNLAQVRKVKLLATGKYLPKNKEGGFEFIQRRDPS</sequence>